<keyword evidence="3 7" id="KW-0863">Zinc-finger</keyword>
<feature type="domain" description="HTH CENPB-type" evidence="10">
    <location>
        <begin position="43"/>
        <end position="120"/>
    </location>
</feature>
<dbReference type="InterPro" id="IPR050863">
    <property type="entry name" value="CenT-Element_Derived"/>
</dbReference>
<evidence type="ECO:0000259" key="10">
    <source>
        <dbReference type="PROSITE" id="PS51253"/>
    </source>
</evidence>
<dbReference type="SUPFAM" id="SSF46689">
    <property type="entry name" value="Homeodomain-like"/>
    <property type="match status" value="1"/>
</dbReference>
<dbReference type="PANTHER" id="PTHR19303">
    <property type="entry name" value="TRANSPOSON"/>
    <property type="match status" value="1"/>
</dbReference>
<feature type="compositionally biased region" description="Polar residues" evidence="8">
    <location>
        <begin position="360"/>
        <end position="372"/>
    </location>
</feature>
<evidence type="ECO:0000313" key="12">
    <source>
        <dbReference type="Proteomes" id="UP001148838"/>
    </source>
</evidence>
<dbReference type="Gene3D" id="3.30.40.10">
    <property type="entry name" value="Zinc/RING finger domain, C3HC4 (zinc finger)"/>
    <property type="match status" value="1"/>
</dbReference>
<keyword evidence="12" id="KW-1185">Reference proteome</keyword>
<feature type="region of interest" description="Disordered" evidence="8">
    <location>
        <begin position="460"/>
        <end position="485"/>
    </location>
</feature>
<dbReference type="SUPFAM" id="SSF57903">
    <property type="entry name" value="FYVE/PHD zinc finger"/>
    <property type="match status" value="1"/>
</dbReference>
<dbReference type="PROSITE" id="PS50016">
    <property type="entry name" value="ZF_PHD_2"/>
    <property type="match status" value="1"/>
</dbReference>
<evidence type="ECO:0000256" key="2">
    <source>
        <dbReference type="ARBA" id="ARBA00022723"/>
    </source>
</evidence>
<dbReference type="SMART" id="SM00249">
    <property type="entry name" value="PHD"/>
    <property type="match status" value="1"/>
</dbReference>
<evidence type="ECO:0000256" key="4">
    <source>
        <dbReference type="ARBA" id="ARBA00022833"/>
    </source>
</evidence>
<feature type="region of interest" description="Disordered" evidence="8">
    <location>
        <begin position="360"/>
        <end position="390"/>
    </location>
</feature>
<dbReference type="Proteomes" id="UP001148838">
    <property type="component" value="Unassembled WGS sequence"/>
</dbReference>
<keyword evidence="6" id="KW-0539">Nucleus</keyword>
<dbReference type="EMBL" id="JAJSOF020000003">
    <property type="protein sequence ID" value="KAJ4449228.1"/>
    <property type="molecule type" value="Genomic_DNA"/>
</dbReference>
<dbReference type="InterPro" id="IPR004875">
    <property type="entry name" value="DDE_SF_endonuclease_dom"/>
</dbReference>
<evidence type="ECO:0000259" key="9">
    <source>
        <dbReference type="PROSITE" id="PS50016"/>
    </source>
</evidence>
<sequence length="544" mass="60834">MSTNLALALEEVRRGSLLRAAASKFGVPSSTLHDHYKGKHVSIKRGPKTIFNEYEEKELVSLLLSASRKGFPLTPTDVRHAAFENAEMCGYDNNFNEDMKLAGRQWLRNFFKRNPRLSIKKPDALSMSRPMGLNRQTVGEFFNLFQRTLEENNLMERPEMIFNMDESGLPLNTKVSRVISEKGNRDVVAITNKERGENVTVVACCSASGVYIPPLLIFKGMRRKDAFGDGLPPGAVFEMTDSGYIVVDVFLKWLEHFQKNRSPGKCLLILDGHASHCKSIHVLDFCLKNDIILMEPLDEAEYREKPDEARVWRNLLSSLVQNGDGRVATNGFRACGIMPFNPDVIPDHVFEPSIVFGVQNSNTTSTPPATQNKENDVVPELTPGPSRAMADITPVMSSRTTPQKSPKKRSFRSVVPIPQMETPPKRVRAVQKAAVLTTPEYEKTILRSKSAKHRVQLFQGAKNSRGSDQNNSGKASLPTCTKTPSKESCLCGFCGVDYYSEKAKKLGNWIQCNECNVWYHEKCVGMCSKKNITFVCGKCIALKD</sequence>
<evidence type="ECO:0000256" key="6">
    <source>
        <dbReference type="ARBA" id="ARBA00023242"/>
    </source>
</evidence>
<dbReference type="InterPro" id="IPR013083">
    <property type="entry name" value="Znf_RING/FYVE/PHD"/>
</dbReference>
<comment type="caution">
    <text evidence="11">The sequence shown here is derived from an EMBL/GenBank/DDBJ whole genome shotgun (WGS) entry which is preliminary data.</text>
</comment>
<dbReference type="InterPro" id="IPR011011">
    <property type="entry name" value="Znf_FYVE_PHD"/>
</dbReference>
<evidence type="ECO:0008006" key="13">
    <source>
        <dbReference type="Google" id="ProtNLM"/>
    </source>
</evidence>
<dbReference type="InterPro" id="IPR019787">
    <property type="entry name" value="Znf_PHD-finger"/>
</dbReference>
<keyword evidence="2" id="KW-0479">Metal-binding</keyword>
<dbReference type="PANTHER" id="PTHR19303:SF74">
    <property type="entry name" value="POGO TRANSPOSABLE ELEMENT WITH KRAB DOMAIN"/>
    <property type="match status" value="1"/>
</dbReference>
<feature type="domain" description="PHD-type" evidence="9">
    <location>
        <begin position="488"/>
        <end position="542"/>
    </location>
</feature>
<dbReference type="InterPro" id="IPR006600">
    <property type="entry name" value="HTH_CenpB_DNA-bd_dom"/>
</dbReference>
<dbReference type="InterPro" id="IPR007889">
    <property type="entry name" value="HTH_Psq"/>
</dbReference>
<evidence type="ECO:0000313" key="11">
    <source>
        <dbReference type="EMBL" id="KAJ4449228.1"/>
    </source>
</evidence>
<accession>A0ABQ8TSE4</accession>
<dbReference type="Pfam" id="PF05225">
    <property type="entry name" value="HTH_psq"/>
    <property type="match status" value="1"/>
</dbReference>
<reference evidence="11 12" key="1">
    <citation type="journal article" date="2022" name="Allergy">
        <title>Genome assembly and annotation of Periplaneta americana reveal a comprehensive cockroach allergen profile.</title>
        <authorList>
            <person name="Wang L."/>
            <person name="Xiong Q."/>
            <person name="Saelim N."/>
            <person name="Wang L."/>
            <person name="Nong W."/>
            <person name="Wan A.T."/>
            <person name="Shi M."/>
            <person name="Liu X."/>
            <person name="Cao Q."/>
            <person name="Hui J.H.L."/>
            <person name="Sookrung N."/>
            <person name="Leung T.F."/>
            <person name="Tungtrongchitr A."/>
            <person name="Tsui S.K.W."/>
        </authorList>
    </citation>
    <scope>NUCLEOTIDE SEQUENCE [LARGE SCALE GENOMIC DNA]</scope>
    <source>
        <strain evidence="11">PWHHKU_190912</strain>
    </source>
</reference>
<feature type="compositionally biased region" description="Polar residues" evidence="8">
    <location>
        <begin position="461"/>
        <end position="483"/>
    </location>
</feature>
<dbReference type="PROSITE" id="PS51253">
    <property type="entry name" value="HTH_CENPB"/>
    <property type="match status" value="1"/>
</dbReference>
<evidence type="ECO:0000256" key="5">
    <source>
        <dbReference type="ARBA" id="ARBA00023125"/>
    </source>
</evidence>
<dbReference type="Gene3D" id="1.10.10.60">
    <property type="entry name" value="Homeodomain-like"/>
    <property type="match status" value="1"/>
</dbReference>
<comment type="subcellular location">
    <subcellularLocation>
        <location evidence="1">Nucleus</location>
    </subcellularLocation>
</comment>
<dbReference type="InterPro" id="IPR009057">
    <property type="entry name" value="Homeodomain-like_sf"/>
</dbReference>
<dbReference type="InterPro" id="IPR001965">
    <property type="entry name" value="Znf_PHD"/>
</dbReference>
<dbReference type="Pfam" id="PF03184">
    <property type="entry name" value="DDE_1"/>
    <property type="match status" value="1"/>
</dbReference>
<dbReference type="CDD" id="cd15517">
    <property type="entry name" value="PHD_TCF19_like"/>
    <property type="match status" value="1"/>
</dbReference>
<keyword evidence="5" id="KW-0238">DNA-binding</keyword>
<evidence type="ECO:0000256" key="7">
    <source>
        <dbReference type="PROSITE-ProRule" id="PRU00146"/>
    </source>
</evidence>
<evidence type="ECO:0000256" key="8">
    <source>
        <dbReference type="SAM" id="MobiDB-lite"/>
    </source>
</evidence>
<keyword evidence="4" id="KW-0862">Zinc</keyword>
<gene>
    <name evidence="11" type="ORF">ANN_00625</name>
</gene>
<proteinExistence type="predicted"/>
<evidence type="ECO:0000256" key="1">
    <source>
        <dbReference type="ARBA" id="ARBA00004123"/>
    </source>
</evidence>
<name>A0ABQ8TSE4_PERAM</name>
<protein>
    <recommendedName>
        <fullName evidence="13">HTH CENPB-type domain-containing protein</fullName>
    </recommendedName>
</protein>
<organism evidence="11 12">
    <name type="scientific">Periplaneta americana</name>
    <name type="common">American cockroach</name>
    <name type="synonym">Blatta americana</name>
    <dbReference type="NCBI Taxonomy" id="6978"/>
    <lineage>
        <taxon>Eukaryota</taxon>
        <taxon>Metazoa</taxon>
        <taxon>Ecdysozoa</taxon>
        <taxon>Arthropoda</taxon>
        <taxon>Hexapoda</taxon>
        <taxon>Insecta</taxon>
        <taxon>Pterygota</taxon>
        <taxon>Neoptera</taxon>
        <taxon>Polyneoptera</taxon>
        <taxon>Dictyoptera</taxon>
        <taxon>Blattodea</taxon>
        <taxon>Blattoidea</taxon>
        <taxon>Blattidae</taxon>
        <taxon>Blattinae</taxon>
        <taxon>Periplaneta</taxon>
    </lineage>
</organism>
<evidence type="ECO:0000256" key="3">
    <source>
        <dbReference type="ARBA" id="ARBA00022771"/>
    </source>
</evidence>